<dbReference type="InterPro" id="IPR052559">
    <property type="entry name" value="V-haloperoxidase"/>
</dbReference>
<accession>A0ABW5B341</accession>
<keyword evidence="2" id="KW-0560">Oxidoreductase</keyword>
<keyword evidence="2" id="KW-0575">Peroxidase</keyword>
<gene>
    <name evidence="2" type="ORF">ACFSKV_01705</name>
</gene>
<reference evidence="3" key="1">
    <citation type="journal article" date="2019" name="Int. J. Syst. Evol. Microbiol.">
        <title>The Global Catalogue of Microorganisms (GCM) 10K type strain sequencing project: providing services to taxonomists for standard genome sequencing and annotation.</title>
        <authorList>
            <consortium name="The Broad Institute Genomics Platform"/>
            <consortium name="The Broad Institute Genome Sequencing Center for Infectious Disease"/>
            <person name="Wu L."/>
            <person name="Ma J."/>
        </authorList>
    </citation>
    <scope>NUCLEOTIDE SEQUENCE [LARGE SCALE GENOMIC DNA]</scope>
    <source>
        <strain evidence="3">KCTC 19812</strain>
    </source>
</reference>
<dbReference type="Proteomes" id="UP001597414">
    <property type="component" value="Unassembled WGS sequence"/>
</dbReference>
<dbReference type="PROSITE" id="PS51257">
    <property type="entry name" value="PROKAR_LIPOPROTEIN"/>
    <property type="match status" value="1"/>
</dbReference>
<dbReference type="GO" id="GO:0004601">
    <property type="term" value="F:peroxidase activity"/>
    <property type="evidence" value="ECO:0007669"/>
    <property type="project" value="UniProtKB-KW"/>
</dbReference>
<dbReference type="Gene3D" id="1.10.606.20">
    <property type="match status" value="1"/>
</dbReference>
<dbReference type="PANTHER" id="PTHR34599:SF2">
    <property type="entry name" value="TRAF-TYPE DOMAIN-CONTAINING PROTEIN"/>
    <property type="match status" value="1"/>
</dbReference>
<organism evidence="2 3">
    <name type="scientific">Shivajiella indica</name>
    <dbReference type="NCBI Taxonomy" id="872115"/>
    <lineage>
        <taxon>Bacteria</taxon>
        <taxon>Pseudomonadati</taxon>
        <taxon>Bacteroidota</taxon>
        <taxon>Cytophagia</taxon>
        <taxon>Cytophagales</taxon>
        <taxon>Cyclobacteriaceae</taxon>
        <taxon>Shivajiella</taxon>
    </lineage>
</organism>
<protein>
    <submittedName>
        <fullName evidence="2">Vanadium-dependent haloperoxidase</fullName>
        <ecNumber evidence="2">1.11.1.-</ecNumber>
    </submittedName>
</protein>
<sequence length="450" mass="50971">MKNKIQRLFLAMLVMVSVIACQDNNNYHEVIKDGDYLIAAQLKLTDVIIHDIFSPPVASRIYAYPAIAAFEVAALADPSYRSFMGQLNRFEKAEFEPSEDIYYPLASLAAYYKVGTAMIFSENLVQEHKEKAFKEIREKGVPKKVFDRSVAFGEQVADHVIAYSKKDNYHESRSFEKYTVKSDAYTWQPTPPAYMEGIEPHWNKIRPFFLQSADQFKSVPPTDFSTDPSSQFYKEADEVFTIVKNLSDEQKDIAMFWDCNPYKVNVKGHVMFAEKKITPGGHWMGIAAIASKTAGQDWKGTAETLAYTSIAIFDAFIACWDEKYRSILIRPETYINKYIDEDWLPLLQTPPFPEYTSGHSVASNAAAEALKKLFGEPFHFVDSTEVAYGLPIREFDSFRQAADEAAISRLYGGIHYMPAIVNGATKGQNLGLFLNEKVITKSQNLAKVNE</sequence>
<dbReference type="InterPro" id="IPR036938">
    <property type="entry name" value="PAP2/HPO_sf"/>
</dbReference>
<keyword evidence="1" id="KW-0732">Signal</keyword>
<evidence type="ECO:0000256" key="1">
    <source>
        <dbReference type="SAM" id="SignalP"/>
    </source>
</evidence>
<name>A0ABW5B341_9BACT</name>
<keyword evidence="3" id="KW-1185">Reference proteome</keyword>
<dbReference type="PANTHER" id="PTHR34599">
    <property type="entry name" value="PEROXIDASE-RELATED"/>
    <property type="match status" value="1"/>
</dbReference>
<feature type="signal peptide" evidence="1">
    <location>
        <begin position="1"/>
        <end position="20"/>
    </location>
</feature>
<dbReference type="CDD" id="cd03398">
    <property type="entry name" value="PAP2_haloperoxidase"/>
    <property type="match status" value="1"/>
</dbReference>
<evidence type="ECO:0000313" key="3">
    <source>
        <dbReference type="Proteomes" id="UP001597414"/>
    </source>
</evidence>
<feature type="chain" id="PRO_5046282723" evidence="1">
    <location>
        <begin position="21"/>
        <end position="450"/>
    </location>
</feature>
<comment type="caution">
    <text evidence="2">The sequence shown here is derived from an EMBL/GenBank/DDBJ whole genome shotgun (WGS) entry which is preliminary data.</text>
</comment>
<proteinExistence type="predicted"/>
<dbReference type="RefSeq" id="WP_380799881.1">
    <property type="nucleotide sequence ID" value="NZ_JBHUIV010000004.1"/>
</dbReference>
<evidence type="ECO:0000313" key="2">
    <source>
        <dbReference type="EMBL" id="MFD2200262.1"/>
    </source>
</evidence>
<dbReference type="SUPFAM" id="SSF48317">
    <property type="entry name" value="Acid phosphatase/Vanadium-dependent haloperoxidase"/>
    <property type="match status" value="1"/>
</dbReference>
<dbReference type="EMBL" id="JBHUIV010000004">
    <property type="protein sequence ID" value="MFD2200262.1"/>
    <property type="molecule type" value="Genomic_DNA"/>
</dbReference>
<dbReference type="EC" id="1.11.1.-" evidence="2"/>